<dbReference type="Proteomes" id="UP000095210">
    <property type="component" value="Chromosome"/>
</dbReference>
<accession>A0AAC9HRT4</accession>
<dbReference type="KEGG" id="ahm:TL08_18285"/>
<organism evidence="1 2">
    <name type="scientific">Actinoalloteichus hymeniacidonis</name>
    <dbReference type="NCBI Taxonomy" id="340345"/>
    <lineage>
        <taxon>Bacteria</taxon>
        <taxon>Bacillati</taxon>
        <taxon>Actinomycetota</taxon>
        <taxon>Actinomycetes</taxon>
        <taxon>Pseudonocardiales</taxon>
        <taxon>Pseudonocardiaceae</taxon>
        <taxon>Actinoalloteichus</taxon>
    </lineage>
</organism>
<protein>
    <submittedName>
        <fullName evidence="1">Uncharacterized protein</fullName>
    </submittedName>
</protein>
<evidence type="ECO:0000313" key="1">
    <source>
        <dbReference type="EMBL" id="AOS64452.1"/>
    </source>
</evidence>
<name>A0AAC9HRT4_9PSEU</name>
<evidence type="ECO:0000313" key="2">
    <source>
        <dbReference type="Proteomes" id="UP000095210"/>
    </source>
</evidence>
<keyword evidence="2" id="KW-1185">Reference proteome</keyword>
<dbReference type="EMBL" id="CP014859">
    <property type="protein sequence ID" value="AOS64452.1"/>
    <property type="molecule type" value="Genomic_DNA"/>
</dbReference>
<gene>
    <name evidence="1" type="ORF">TL08_18285</name>
</gene>
<reference evidence="2" key="1">
    <citation type="submission" date="2016-03" db="EMBL/GenBank/DDBJ databases">
        <title>Complete genome sequence of the type strain Actinoalloteichus hymeniacidonis DSM 45092.</title>
        <authorList>
            <person name="Schaffert L."/>
            <person name="Albersmeier A."/>
            <person name="Winkler A."/>
            <person name="Kalinowski J."/>
            <person name="Zotchev S."/>
            <person name="Ruckert C."/>
        </authorList>
    </citation>
    <scope>NUCLEOTIDE SEQUENCE [LARGE SCALE GENOMIC DNA]</scope>
    <source>
        <strain evidence="2">HPA177(T) (DSM 45092(T))</strain>
    </source>
</reference>
<dbReference type="AlphaFoldDB" id="A0AAC9HRT4"/>
<sequence length="41" mass="4747">MTESRPLPLFQRTGDVRRLRAKRIRPYLDAPIPCHTCGARP</sequence>
<proteinExistence type="predicted"/>